<dbReference type="RefSeq" id="WP_310329577.1">
    <property type="nucleotide sequence ID" value="NZ_JAVDXV010000005.1"/>
</dbReference>
<name>A0ABU2A904_9BURK</name>
<gene>
    <name evidence="2" type="ORF">J2X21_002804</name>
</gene>
<dbReference type="SUPFAM" id="SSF53850">
    <property type="entry name" value="Periplasmic binding protein-like II"/>
    <property type="match status" value="1"/>
</dbReference>
<comment type="caution">
    <text evidence="2">The sequence shown here is derived from an EMBL/GenBank/DDBJ whole genome shotgun (WGS) entry which is preliminary data.</text>
</comment>
<organism evidence="2 3">
    <name type="scientific">Roseateles asaccharophilus</name>
    <dbReference type="NCBI Taxonomy" id="582607"/>
    <lineage>
        <taxon>Bacteria</taxon>
        <taxon>Pseudomonadati</taxon>
        <taxon>Pseudomonadota</taxon>
        <taxon>Betaproteobacteria</taxon>
        <taxon>Burkholderiales</taxon>
        <taxon>Sphaerotilaceae</taxon>
        <taxon>Roseateles</taxon>
    </lineage>
</organism>
<protein>
    <submittedName>
        <fullName evidence="2">ABC-type amino acid transport substrate-binding protein</fullName>
    </submittedName>
</protein>
<accession>A0ABU2A904</accession>
<reference evidence="2 3" key="1">
    <citation type="submission" date="2023-07" db="EMBL/GenBank/DDBJ databases">
        <title>Sorghum-associated microbial communities from plants grown in Nebraska, USA.</title>
        <authorList>
            <person name="Schachtman D."/>
        </authorList>
    </citation>
    <scope>NUCLEOTIDE SEQUENCE [LARGE SCALE GENOMIC DNA]</scope>
    <source>
        <strain evidence="2 3">BE316</strain>
    </source>
</reference>
<dbReference type="Proteomes" id="UP001180825">
    <property type="component" value="Unassembled WGS sequence"/>
</dbReference>
<evidence type="ECO:0000256" key="1">
    <source>
        <dbReference type="SAM" id="MobiDB-lite"/>
    </source>
</evidence>
<keyword evidence="3" id="KW-1185">Reference proteome</keyword>
<feature type="region of interest" description="Disordered" evidence="1">
    <location>
        <begin position="135"/>
        <end position="165"/>
    </location>
</feature>
<dbReference type="EMBL" id="JAVDXV010000005">
    <property type="protein sequence ID" value="MDR7333662.1"/>
    <property type="molecule type" value="Genomic_DNA"/>
</dbReference>
<evidence type="ECO:0000313" key="2">
    <source>
        <dbReference type="EMBL" id="MDR7333662.1"/>
    </source>
</evidence>
<sequence length="187" mass="20881">MLGLRVSLVEQRLLPELAKVHDLAGLRRFSVGQGVAWPVVEVYKASGLQVSTVAGYENLFRMLLAGRFDLFPRGVGEVFDEFDARRRGMPRLAIDPSLLLAYPYPYQYYVAPSQSALAARVEKGLLAMQADRSFDAHPSRHHGPSVARARLSKRRVLKSSNPNMGPEGERVLDAALAYWLKPPPVRR</sequence>
<proteinExistence type="predicted"/>
<evidence type="ECO:0000313" key="3">
    <source>
        <dbReference type="Proteomes" id="UP001180825"/>
    </source>
</evidence>